<dbReference type="STRING" id="869210.Marky_0271"/>
<reference evidence="14 15" key="1">
    <citation type="journal article" date="2012" name="Stand. Genomic Sci.">
        <title>Complete genome sequence of the aerobic, heterotroph Marinithermus hydrothermalis type strain (T1(T)) from a deep-sea hydrothermal vent chimney.</title>
        <authorList>
            <person name="Copeland A."/>
            <person name="Gu W."/>
            <person name="Yasawong M."/>
            <person name="Lapidus A."/>
            <person name="Lucas S."/>
            <person name="Deshpande S."/>
            <person name="Pagani I."/>
            <person name="Tapia R."/>
            <person name="Cheng J.F."/>
            <person name="Goodwin L.A."/>
            <person name="Pitluck S."/>
            <person name="Liolios K."/>
            <person name="Ivanova N."/>
            <person name="Mavromatis K."/>
            <person name="Mikhailova N."/>
            <person name="Pati A."/>
            <person name="Chen A."/>
            <person name="Palaniappan K."/>
            <person name="Land M."/>
            <person name="Pan C."/>
            <person name="Brambilla E.M."/>
            <person name="Rohde M."/>
            <person name="Tindall B.J."/>
            <person name="Sikorski J."/>
            <person name="Goker M."/>
            <person name="Detter J.C."/>
            <person name="Bristow J."/>
            <person name="Eisen J.A."/>
            <person name="Markowitz V."/>
            <person name="Hugenholtz P."/>
            <person name="Kyrpides N.C."/>
            <person name="Klenk H.P."/>
            <person name="Woyke T."/>
        </authorList>
    </citation>
    <scope>NUCLEOTIDE SEQUENCE [LARGE SCALE GENOMIC DNA]</scope>
    <source>
        <strain evidence="15">DSM 14884 / JCM 11576 / T1</strain>
    </source>
</reference>
<sequence length="412" mass="43438">MGPFEALAVLLTLTAAFAYLNERWVRLPTPVGVMLGAMLTSLGLVLLGGPTVRAWAAPLLARLEFSDLLLQGLLSFLLFAGALHVNLEDLLRRKWAILTLATLSVLTSTFLVGTLIHAALGWVGLELPYGYALLFGALISPTDPIAVLGILRKAGVPKPLEALITGESLFNDGVGIVVFRVLLGLALANGASETSLAEAGLLFLEEAGGGALLGLGIGLAAYAALRSVDRSTVEVLITLALVTGGYALAQYLHTSGPIAMVVAGLLIGNHGRLFAMSARTREHLDTFWEVTDEILNALLFVLIGLEVLILPYDPAYLAATLIAIPLVLLARLLSVGIPLGLLRLVRPLAPYTVRLMTWGGLRGGISVALALLVPPGPERDLILGMTYGVVVFSILVQGLTIGRVARYAARTP</sequence>
<evidence type="ECO:0000256" key="12">
    <source>
        <dbReference type="SAM" id="Phobius"/>
    </source>
</evidence>
<keyword evidence="11" id="KW-0739">Sodium transport</keyword>
<evidence type="ECO:0000259" key="13">
    <source>
        <dbReference type="Pfam" id="PF00999"/>
    </source>
</evidence>
<dbReference type="Pfam" id="PF00999">
    <property type="entry name" value="Na_H_Exchanger"/>
    <property type="match status" value="1"/>
</dbReference>
<evidence type="ECO:0000256" key="9">
    <source>
        <dbReference type="ARBA" id="ARBA00023065"/>
    </source>
</evidence>
<dbReference type="InterPro" id="IPR006153">
    <property type="entry name" value="Cation/H_exchanger_TM"/>
</dbReference>
<evidence type="ECO:0000256" key="11">
    <source>
        <dbReference type="ARBA" id="ARBA00023201"/>
    </source>
</evidence>
<feature type="transmembrane region" description="Helical" evidence="12">
    <location>
        <begin position="129"/>
        <end position="151"/>
    </location>
</feature>
<accession>F2NNL7</accession>
<keyword evidence="7 12" id="KW-1133">Transmembrane helix</keyword>
<comment type="similarity">
    <text evidence="2">Belongs to the monovalent cation:proton antiporter 1 (CPA1) transporter (TC 2.A.36) family.</text>
</comment>
<dbReference type="Proteomes" id="UP000007030">
    <property type="component" value="Chromosome"/>
</dbReference>
<dbReference type="EMBL" id="CP002630">
    <property type="protein sequence ID" value="AEB11032.1"/>
    <property type="molecule type" value="Genomic_DNA"/>
</dbReference>
<dbReference type="KEGG" id="mhd:Marky_0271"/>
<evidence type="ECO:0000256" key="6">
    <source>
        <dbReference type="ARBA" id="ARBA00022692"/>
    </source>
</evidence>
<dbReference type="GO" id="GO:0005886">
    <property type="term" value="C:plasma membrane"/>
    <property type="evidence" value="ECO:0007669"/>
    <property type="project" value="UniProtKB-SubCell"/>
</dbReference>
<dbReference type="GO" id="GO:0015385">
    <property type="term" value="F:sodium:proton antiporter activity"/>
    <property type="evidence" value="ECO:0007669"/>
    <property type="project" value="InterPro"/>
</dbReference>
<keyword evidence="9" id="KW-0406">Ion transport</keyword>
<feature type="transmembrane region" description="Helical" evidence="12">
    <location>
        <begin position="258"/>
        <end position="275"/>
    </location>
</feature>
<dbReference type="Gene3D" id="6.10.140.1330">
    <property type="match status" value="1"/>
</dbReference>
<feature type="transmembrane region" description="Helical" evidence="12">
    <location>
        <begin position="353"/>
        <end position="373"/>
    </location>
</feature>
<feature type="transmembrane region" description="Helical" evidence="12">
    <location>
        <begin position="385"/>
        <end position="405"/>
    </location>
</feature>
<feature type="transmembrane region" description="Helical" evidence="12">
    <location>
        <begin position="295"/>
        <end position="312"/>
    </location>
</feature>
<keyword evidence="5" id="KW-1003">Cell membrane</keyword>
<evidence type="ECO:0000256" key="8">
    <source>
        <dbReference type="ARBA" id="ARBA00023053"/>
    </source>
</evidence>
<feature type="domain" description="Cation/H+ exchanger transmembrane" evidence="13">
    <location>
        <begin position="13"/>
        <end position="405"/>
    </location>
</feature>
<keyword evidence="15" id="KW-1185">Reference proteome</keyword>
<dbReference type="PANTHER" id="PTHR10110:SF195">
    <property type="entry name" value="NA(+)_H(+) ANTIPORTER NHAS2"/>
    <property type="match status" value="1"/>
</dbReference>
<evidence type="ECO:0000313" key="14">
    <source>
        <dbReference type="EMBL" id="AEB11032.1"/>
    </source>
</evidence>
<dbReference type="PANTHER" id="PTHR10110">
    <property type="entry name" value="SODIUM/HYDROGEN EXCHANGER"/>
    <property type="match status" value="1"/>
</dbReference>
<dbReference type="GO" id="GO:0051453">
    <property type="term" value="P:regulation of intracellular pH"/>
    <property type="evidence" value="ECO:0007669"/>
    <property type="project" value="TreeGrafter"/>
</dbReference>
<feature type="transmembrane region" description="Helical" evidence="12">
    <location>
        <begin position="163"/>
        <end position="187"/>
    </location>
</feature>
<evidence type="ECO:0000313" key="15">
    <source>
        <dbReference type="Proteomes" id="UP000007030"/>
    </source>
</evidence>
<dbReference type="GO" id="GO:0098719">
    <property type="term" value="P:sodium ion import across plasma membrane"/>
    <property type="evidence" value="ECO:0007669"/>
    <property type="project" value="TreeGrafter"/>
</dbReference>
<proteinExistence type="inferred from homology"/>
<feature type="transmembrane region" description="Helical" evidence="12">
    <location>
        <begin position="207"/>
        <end position="225"/>
    </location>
</feature>
<feature type="transmembrane region" description="Helical" evidence="12">
    <location>
        <begin position="232"/>
        <end position="252"/>
    </location>
</feature>
<keyword evidence="4" id="KW-0050">Antiport</keyword>
<dbReference type="GO" id="GO:0015386">
    <property type="term" value="F:potassium:proton antiporter activity"/>
    <property type="evidence" value="ECO:0007669"/>
    <property type="project" value="TreeGrafter"/>
</dbReference>
<feature type="transmembrane region" description="Helical" evidence="12">
    <location>
        <begin position="318"/>
        <end position="341"/>
    </location>
</feature>
<feature type="transmembrane region" description="Helical" evidence="12">
    <location>
        <begin position="97"/>
        <end position="123"/>
    </location>
</feature>
<evidence type="ECO:0000256" key="3">
    <source>
        <dbReference type="ARBA" id="ARBA00022448"/>
    </source>
</evidence>
<evidence type="ECO:0000256" key="10">
    <source>
        <dbReference type="ARBA" id="ARBA00023136"/>
    </source>
</evidence>
<evidence type="ECO:0000256" key="2">
    <source>
        <dbReference type="ARBA" id="ARBA00007367"/>
    </source>
</evidence>
<name>F2NNL7_MARHT</name>
<dbReference type="OrthoDB" id="9809206at2"/>
<dbReference type="eggNOG" id="COG0025">
    <property type="taxonomic scope" value="Bacteria"/>
</dbReference>
<keyword evidence="10 12" id="KW-0472">Membrane</keyword>
<feature type="transmembrane region" description="Helical" evidence="12">
    <location>
        <begin position="33"/>
        <end position="56"/>
    </location>
</feature>
<evidence type="ECO:0000256" key="1">
    <source>
        <dbReference type="ARBA" id="ARBA00004651"/>
    </source>
</evidence>
<gene>
    <name evidence="14" type="ordered locus">Marky_0271</name>
</gene>
<keyword evidence="3" id="KW-0813">Transport</keyword>
<dbReference type="RefSeq" id="WP_013703087.1">
    <property type="nucleotide sequence ID" value="NC_015387.1"/>
</dbReference>
<keyword evidence="8" id="KW-0915">Sodium</keyword>
<organism evidence="14 15">
    <name type="scientific">Marinithermus hydrothermalis (strain DSM 14884 / JCM 11576 / T1)</name>
    <dbReference type="NCBI Taxonomy" id="869210"/>
    <lineage>
        <taxon>Bacteria</taxon>
        <taxon>Thermotogati</taxon>
        <taxon>Deinococcota</taxon>
        <taxon>Deinococci</taxon>
        <taxon>Thermales</taxon>
        <taxon>Thermaceae</taxon>
        <taxon>Marinithermus</taxon>
    </lineage>
</organism>
<keyword evidence="6 12" id="KW-0812">Transmembrane</keyword>
<evidence type="ECO:0000256" key="4">
    <source>
        <dbReference type="ARBA" id="ARBA00022449"/>
    </source>
</evidence>
<feature type="transmembrane region" description="Helical" evidence="12">
    <location>
        <begin position="6"/>
        <end position="21"/>
    </location>
</feature>
<dbReference type="InterPro" id="IPR018422">
    <property type="entry name" value="Cation/H_exchanger_CPA1"/>
</dbReference>
<dbReference type="HOGENOM" id="CLU_005912_8_1_0"/>
<comment type="subcellular location">
    <subcellularLocation>
        <location evidence="1">Cell membrane</location>
        <topology evidence="1">Multi-pass membrane protein</topology>
    </subcellularLocation>
</comment>
<evidence type="ECO:0000256" key="7">
    <source>
        <dbReference type="ARBA" id="ARBA00022989"/>
    </source>
</evidence>
<evidence type="ECO:0000256" key="5">
    <source>
        <dbReference type="ARBA" id="ARBA00022475"/>
    </source>
</evidence>
<dbReference type="AlphaFoldDB" id="F2NNL7"/>
<feature type="transmembrane region" description="Helical" evidence="12">
    <location>
        <begin position="68"/>
        <end position="85"/>
    </location>
</feature>
<protein>
    <submittedName>
        <fullName evidence="14">Sodium/hydrogen exchanger</fullName>
    </submittedName>
</protein>